<keyword evidence="3" id="KW-1133">Transmembrane helix</keyword>
<dbReference type="EMBL" id="CAMXCT010000368">
    <property type="protein sequence ID" value="CAI3977817.1"/>
    <property type="molecule type" value="Genomic_DNA"/>
</dbReference>
<dbReference type="Gene3D" id="1.25.40.10">
    <property type="entry name" value="Tetratricopeptide repeat domain"/>
    <property type="match status" value="1"/>
</dbReference>
<keyword evidence="3" id="KW-0472">Membrane</keyword>
<keyword evidence="7" id="KW-1185">Reference proteome</keyword>
<reference evidence="4" key="1">
    <citation type="submission" date="2022-10" db="EMBL/GenBank/DDBJ databases">
        <authorList>
            <person name="Chen Y."/>
            <person name="Dougan E. K."/>
            <person name="Chan C."/>
            <person name="Rhodes N."/>
            <person name="Thang M."/>
        </authorList>
    </citation>
    <scope>NUCLEOTIDE SEQUENCE</scope>
</reference>
<dbReference type="AlphaFoldDB" id="A0A9P1BR50"/>
<feature type="repeat" description="PPR" evidence="2">
    <location>
        <begin position="78"/>
        <end position="112"/>
    </location>
</feature>
<evidence type="ECO:0000256" key="3">
    <source>
        <dbReference type="SAM" id="Phobius"/>
    </source>
</evidence>
<dbReference type="EMBL" id="CAMXCT030000368">
    <property type="protein sequence ID" value="CAL4765129.1"/>
    <property type="molecule type" value="Genomic_DNA"/>
</dbReference>
<dbReference type="InterPro" id="IPR002885">
    <property type="entry name" value="PPR_rpt"/>
</dbReference>
<evidence type="ECO:0000313" key="6">
    <source>
        <dbReference type="EMBL" id="CAL4765129.1"/>
    </source>
</evidence>
<keyword evidence="3" id="KW-0812">Transmembrane</keyword>
<evidence type="ECO:0000313" key="4">
    <source>
        <dbReference type="EMBL" id="CAI3977817.1"/>
    </source>
</evidence>
<name>A0A9P1BR50_9DINO</name>
<dbReference type="OrthoDB" id="185373at2759"/>
<evidence type="ECO:0000256" key="1">
    <source>
        <dbReference type="ARBA" id="ARBA00022737"/>
    </source>
</evidence>
<dbReference type="PANTHER" id="PTHR47447">
    <property type="entry name" value="OS03G0856100 PROTEIN"/>
    <property type="match status" value="1"/>
</dbReference>
<sequence length="281" mass="30974">MSILGVDDIVAWNGAMQSYSKARQWQSVLHLLYEAPKYDLQLTLVTYVIAISSCYAWPLALAVLEEFRRSRLQQDIQDINAYNAAISACNKGEEWQRALQLLSNLPQAQLLPDVVTFNTASSACGKVSEWQRSLTLLQQMQDLQLEATVISFGAALSAAEKGQQWPLALQLLSEMKDGLVAGNVIVFSAAISACEKGSQWLQAMQLLEDLKEGCGGQCLRQQWAVAACAGTAVRDAARWNSRQHHYLQQRPERPRESGAMAVGHEVAVRGLKGRVAAVRCD</sequence>
<comment type="caution">
    <text evidence="4">The sequence shown here is derived from an EMBL/GenBank/DDBJ whole genome shotgun (WGS) entry which is preliminary data.</text>
</comment>
<organism evidence="4">
    <name type="scientific">Cladocopium goreaui</name>
    <dbReference type="NCBI Taxonomy" id="2562237"/>
    <lineage>
        <taxon>Eukaryota</taxon>
        <taxon>Sar</taxon>
        <taxon>Alveolata</taxon>
        <taxon>Dinophyceae</taxon>
        <taxon>Suessiales</taxon>
        <taxon>Symbiodiniaceae</taxon>
        <taxon>Cladocopium</taxon>
    </lineage>
</organism>
<evidence type="ECO:0000313" key="5">
    <source>
        <dbReference type="EMBL" id="CAL1131192.1"/>
    </source>
</evidence>
<dbReference type="Pfam" id="PF13812">
    <property type="entry name" value="PPR_3"/>
    <property type="match status" value="2"/>
</dbReference>
<dbReference type="EMBL" id="CAMXCT020000368">
    <property type="protein sequence ID" value="CAL1131192.1"/>
    <property type="molecule type" value="Genomic_DNA"/>
</dbReference>
<evidence type="ECO:0000256" key="2">
    <source>
        <dbReference type="PROSITE-ProRule" id="PRU00708"/>
    </source>
</evidence>
<dbReference type="PROSITE" id="PS51375">
    <property type="entry name" value="PPR"/>
    <property type="match status" value="1"/>
</dbReference>
<reference evidence="5" key="2">
    <citation type="submission" date="2024-04" db="EMBL/GenBank/DDBJ databases">
        <authorList>
            <person name="Chen Y."/>
            <person name="Shah S."/>
            <person name="Dougan E. K."/>
            <person name="Thang M."/>
            <person name="Chan C."/>
        </authorList>
    </citation>
    <scope>NUCLEOTIDE SEQUENCE [LARGE SCALE GENOMIC DNA]</scope>
</reference>
<feature type="transmembrane region" description="Helical" evidence="3">
    <location>
        <begin position="44"/>
        <end position="64"/>
    </location>
</feature>
<keyword evidence="1" id="KW-0677">Repeat</keyword>
<evidence type="ECO:0000313" key="7">
    <source>
        <dbReference type="Proteomes" id="UP001152797"/>
    </source>
</evidence>
<gene>
    <name evidence="4" type="ORF">C1SCF055_LOCUS5928</name>
</gene>
<dbReference type="InterPro" id="IPR011990">
    <property type="entry name" value="TPR-like_helical_dom_sf"/>
</dbReference>
<protein>
    <submittedName>
        <fullName evidence="6">Smr domain-containing protein</fullName>
    </submittedName>
</protein>
<accession>A0A9P1BR50</accession>
<dbReference type="PANTHER" id="PTHR47447:SF17">
    <property type="entry name" value="OS12G0638900 PROTEIN"/>
    <property type="match status" value="1"/>
</dbReference>
<proteinExistence type="predicted"/>
<dbReference type="Proteomes" id="UP001152797">
    <property type="component" value="Unassembled WGS sequence"/>
</dbReference>